<comment type="caution">
    <text evidence="1">The sequence shown here is derived from an EMBL/GenBank/DDBJ whole genome shotgun (WGS) entry which is preliminary data.</text>
</comment>
<reference evidence="1" key="1">
    <citation type="submission" date="2019-10" db="EMBL/GenBank/DDBJ databases">
        <authorList>
            <person name="Zhang R."/>
            <person name="Pan Y."/>
            <person name="Wang J."/>
            <person name="Ma R."/>
            <person name="Yu S."/>
        </authorList>
    </citation>
    <scope>NUCLEOTIDE SEQUENCE</scope>
    <source>
        <strain evidence="1">LA-IB0</strain>
        <tissue evidence="1">Leaf</tissue>
    </source>
</reference>
<dbReference type="AlphaFoldDB" id="A0AAV6WAC1"/>
<evidence type="ECO:0000313" key="1">
    <source>
        <dbReference type="EMBL" id="KAG8367014.1"/>
    </source>
</evidence>
<protein>
    <submittedName>
        <fullName evidence="1">Uncharacterized protein</fullName>
    </submittedName>
</protein>
<dbReference type="Proteomes" id="UP000826271">
    <property type="component" value="Unassembled WGS sequence"/>
</dbReference>
<organism evidence="1 2">
    <name type="scientific">Buddleja alternifolia</name>
    <dbReference type="NCBI Taxonomy" id="168488"/>
    <lineage>
        <taxon>Eukaryota</taxon>
        <taxon>Viridiplantae</taxon>
        <taxon>Streptophyta</taxon>
        <taxon>Embryophyta</taxon>
        <taxon>Tracheophyta</taxon>
        <taxon>Spermatophyta</taxon>
        <taxon>Magnoliopsida</taxon>
        <taxon>eudicotyledons</taxon>
        <taxon>Gunneridae</taxon>
        <taxon>Pentapetalae</taxon>
        <taxon>asterids</taxon>
        <taxon>lamiids</taxon>
        <taxon>Lamiales</taxon>
        <taxon>Scrophulariaceae</taxon>
        <taxon>Buddlejeae</taxon>
        <taxon>Buddleja</taxon>
    </lineage>
</organism>
<dbReference type="EMBL" id="WHWC01000016">
    <property type="protein sequence ID" value="KAG8367014.1"/>
    <property type="molecule type" value="Genomic_DNA"/>
</dbReference>
<name>A0AAV6WAC1_9LAMI</name>
<proteinExistence type="predicted"/>
<accession>A0AAV6WAC1</accession>
<gene>
    <name evidence="1" type="ORF">BUALT_Bualt16G0028300</name>
</gene>
<keyword evidence="2" id="KW-1185">Reference proteome</keyword>
<evidence type="ECO:0000313" key="2">
    <source>
        <dbReference type="Proteomes" id="UP000826271"/>
    </source>
</evidence>
<sequence length="147" mass="16644">MATVHHRPFFTPHPKPRRVKLTTSTIRCSKPNNPDAFKEKKQVQKDWSVSEVVERAIKLNHWEDVEGLLTGGLAVSPARTFQCLLGHVAYFSRCKSGVASPMLKHTMLSSMHMGELVNGDGERISWKTCFVQLCVFPFFLPNQSLSF</sequence>